<keyword evidence="2" id="KW-1133">Transmembrane helix</keyword>
<dbReference type="EMBL" id="RPFW01000011">
    <property type="protein sequence ID" value="TVY99899.1"/>
    <property type="molecule type" value="Genomic_DNA"/>
</dbReference>
<keyword evidence="2" id="KW-0472">Membrane</keyword>
<gene>
    <name evidence="3" type="ORF">EAS64_40385</name>
</gene>
<evidence type="ECO:0000313" key="4">
    <source>
        <dbReference type="Proteomes" id="UP000460272"/>
    </source>
</evidence>
<evidence type="ECO:0000256" key="1">
    <source>
        <dbReference type="SAM" id="MobiDB-lite"/>
    </source>
</evidence>
<dbReference type="AlphaFoldDB" id="A0A6P2BLT6"/>
<keyword evidence="4" id="KW-1185">Reference proteome</keyword>
<accession>A0A6P2BLT6</accession>
<feature type="compositionally biased region" description="Basic and acidic residues" evidence="1">
    <location>
        <begin position="1"/>
        <end position="10"/>
    </location>
</feature>
<keyword evidence="2" id="KW-0812">Transmembrane</keyword>
<reference evidence="3 4" key="1">
    <citation type="submission" date="2018-11" db="EMBL/GenBank/DDBJ databases">
        <title>Trebonia kvetii gen.nov., sp.nov., a novel acidophilic actinobacterium, and proposal of the new actinobacterial family Treboniaceae fam. nov.</title>
        <authorList>
            <person name="Rapoport D."/>
            <person name="Sagova-Mareckova M."/>
            <person name="Sedlacek I."/>
            <person name="Provaznik J."/>
            <person name="Kralova S."/>
            <person name="Pavlinic D."/>
            <person name="Benes V."/>
            <person name="Kopecky J."/>
        </authorList>
    </citation>
    <scope>NUCLEOTIDE SEQUENCE [LARGE SCALE GENOMIC DNA]</scope>
    <source>
        <strain evidence="3 4">15Tr583</strain>
    </source>
</reference>
<evidence type="ECO:0000313" key="3">
    <source>
        <dbReference type="EMBL" id="TVY99899.1"/>
    </source>
</evidence>
<feature type="compositionally biased region" description="Basic residues" evidence="1">
    <location>
        <begin position="11"/>
        <end position="22"/>
    </location>
</feature>
<dbReference type="GO" id="GO:0016020">
    <property type="term" value="C:membrane"/>
    <property type="evidence" value="ECO:0007669"/>
    <property type="project" value="InterPro"/>
</dbReference>
<evidence type="ECO:0000256" key="2">
    <source>
        <dbReference type="SAM" id="Phobius"/>
    </source>
</evidence>
<dbReference type="GO" id="GO:0055070">
    <property type="term" value="P:copper ion homeostasis"/>
    <property type="evidence" value="ECO:0007669"/>
    <property type="project" value="InterPro"/>
</dbReference>
<feature type="region of interest" description="Disordered" evidence="1">
    <location>
        <begin position="361"/>
        <end position="401"/>
    </location>
</feature>
<feature type="region of interest" description="Disordered" evidence="1">
    <location>
        <begin position="1"/>
        <end position="23"/>
    </location>
</feature>
<comment type="caution">
    <text evidence="3">The sequence shown here is derived from an EMBL/GenBank/DDBJ whole genome shotgun (WGS) entry which is preliminary data.</text>
</comment>
<dbReference type="Pfam" id="PF11382">
    <property type="entry name" value="MctB"/>
    <property type="match status" value="1"/>
</dbReference>
<dbReference type="OrthoDB" id="4350157at2"/>
<dbReference type="InterPro" id="IPR021522">
    <property type="entry name" value="MctB"/>
</dbReference>
<proteinExistence type="predicted"/>
<name>A0A6P2BLT6_9ACTN</name>
<organism evidence="3 4">
    <name type="scientific">Trebonia kvetii</name>
    <dbReference type="NCBI Taxonomy" id="2480626"/>
    <lineage>
        <taxon>Bacteria</taxon>
        <taxon>Bacillati</taxon>
        <taxon>Actinomycetota</taxon>
        <taxon>Actinomycetes</taxon>
        <taxon>Streptosporangiales</taxon>
        <taxon>Treboniaceae</taxon>
        <taxon>Trebonia</taxon>
    </lineage>
</organism>
<feature type="transmembrane region" description="Helical" evidence="2">
    <location>
        <begin position="53"/>
        <end position="72"/>
    </location>
</feature>
<sequence length="401" mass="41154">MGPRRADDRGRGHHRRGHRLLAHRADPRQLDQRYLAHVRLLVYRTVQVIDFRYHLVSIVAVFLALAIGIVLGSTELQGHTIDVLRSSSNSLTNQLNAVRADRDRYQTLSGASDSFLTAAEPKLLDGTLSGQRLVIVTEPGAPSAVVNGIKQAAGTAGATVTGTVALQPKFNDLSGTTRSSLNAINAQFASHDSTVLDPAADSQTMYQQQAAQLIATAILNQSAGQAGLAVADAQGLLSAYAQAGYLTISGAPTNRATLAVIVTSASAPTAAASDPGNQVLLAVAAEFATQSAATLVAGSVAASSQQGNAMAVLRSSSVSGEVSSVDNADTVLGQIVTMWALGDQLAGLKPNSYGISGASAVGPVTPVASTEPTVSQSPTATSTPKASNTPTGKPTKTVKKS</sequence>
<protein>
    <submittedName>
        <fullName evidence="3">Copper transporter</fullName>
    </submittedName>
</protein>
<feature type="compositionally biased region" description="Polar residues" evidence="1">
    <location>
        <begin position="367"/>
        <end position="388"/>
    </location>
</feature>
<dbReference type="Proteomes" id="UP000460272">
    <property type="component" value="Unassembled WGS sequence"/>
</dbReference>